<evidence type="ECO:0000313" key="7">
    <source>
        <dbReference type="Proteomes" id="UP000184171"/>
    </source>
</evidence>
<evidence type="ECO:0000256" key="2">
    <source>
        <dbReference type="ARBA" id="ARBA00022679"/>
    </source>
</evidence>
<dbReference type="Gene3D" id="3.40.50.2000">
    <property type="entry name" value="Glycogen Phosphorylase B"/>
    <property type="match status" value="2"/>
</dbReference>
<dbReference type="PANTHER" id="PTHR30160">
    <property type="entry name" value="TETRAACYLDISACCHARIDE 4'-KINASE-RELATED"/>
    <property type="match status" value="1"/>
</dbReference>
<organism evidence="6 7">
    <name type="scientific">Malonomonas rubra DSM 5091</name>
    <dbReference type="NCBI Taxonomy" id="1122189"/>
    <lineage>
        <taxon>Bacteria</taxon>
        <taxon>Pseudomonadati</taxon>
        <taxon>Thermodesulfobacteriota</taxon>
        <taxon>Desulfuromonadia</taxon>
        <taxon>Desulfuromonadales</taxon>
        <taxon>Geopsychrobacteraceae</taxon>
        <taxon>Malonomonas</taxon>
    </lineage>
</organism>
<comment type="catalytic activity">
    <reaction evidence="5">
        <text>an L-alpha-D-Hep-(1-&gt;5)-[alpha-Kdo-(2-&gt;4)]-alpha-Kdo-(2-&gt;6)-lipid A + ADP-L-glycero-beta-D-manno-heptose = an L-alpha-D-Hep-(1-&gt;3)-L-alpha-D-Hep-(1-&gt;5)-[alpha-Kdo-(2-&gt;4)]-alpha-Kdo-(2-&gt;6)-lipid A + ADP + H(+)</text>
        <dbReference type="Rhea" id="RHEA:74071"/>
        <dbReference type="ChEBI" id="CHEBI:15378"/>
        <dbReference type="ChEBI" id="CHEBI:61506"/>
        <dbReference type="ChEBI" id="CHEBI:193068"/>
        <dbReference type="ChEBI" id="CHEBI:193069"/>
        <dbReference type="ChEBI" id="CHEBI:456216"/>
        <dbReference type="EC" id="2.4.99.24"/>
    </reaction>
</comment>
<accession>A0A1M6C7Y8</accession>
<dbReference type="EC" id="2.4.99.24" evidence="4"/>
<dbReference type="FunFam" id="3.40.50.2000:FF:000023">
    <property type="entry name" value="ADP-heptose--LPS heptosyltransferase II"/>
    <property type="match status" value="1"/>
</dbReference>
<dbReference type="GO" id="GO:0009244">
    <property type="term" value="P:lipopolysaccharide core region biosynthetic process"/>
    <property type="evidence" value="ECO:0007669"/>
    <property type="project" value="TreeGrafter"/>
</dbReference>
<dbReference type="RefSeq" id="WP_244151825.1">
    <property type="nucleotide sequence ID" value="NZ_FQZT01000001.1"/>
</dbReference>
<keyword evidence="1" id="KW-0328">Glycosyltransferase</keyword>
<gene>
    <name evidence="6" type="ORF">SAMN02745165_00440</name>
</gene>
<sequence length="345" mass="37721">MAAKRLGQLPLKRIMVRGVNWIGDAVMTTPALATLRSHYPDAEIVMVANPLVAELFAAHPSVDRVMVFDKKRRHQGTSGFWQMASELRKQRFDAAVLLQNAIEAALLSVLALIPRRAGYTTDGRRLLLNHPISVSDADKRLHHTDYYLQLLSRLGIEGGDRKLKLACTSEELDWAKEVLAEENVIAINPGAAYGSAKRWLPERFAAVGDELAKSYDARIVLTGGPGEVEIGNDIAATMACNPLNMVGKTSVRQMMALLASSRLLVTNDSGPMHVASAFDIPIVAVFGSTDHTTTCPASEKVVIVRKETDCAPCLLRQCPIDHRCMTAIQADDVLQAAYQLLDDQP</sequence>
<name>A0A1M6C7Y8_MALRU</name>
<dbReference type="InterPro" id="IPR002201">
    <property type="entry name" value="Glyco_trans_9"/>
</dbReference>
<dbReference type="SUPFAM" id="SSF53756">
    <property type="entry name" value="UDP-Glycosyltransferase/glycogen phosphorylase"/>
    <property type="match status" value="1"/>
</dbReference>
<dbReference type="GO" id="GO:0008713">
    <property type="term" value="F:ADP-heptose-lipopolysaccharide heptosyltransferase activity"/>
    <property type="evidence" value="ECO:0007669"/>
    <property type="project" value="UniProtKB-EC"/>
</dbReference>
<dbReference type="Pfam" id="PF01075">
    <property type="entry name" value="Glyco_transf_9"/>
    <property type="match status" value="1"/>
</dbReference>
<evidence type="ECO:0000313" key="6">
    <source>
        <dbReference type="EMBL" id="SHI57145.1"/>
    </source>
</evidence>
<dbReference type="GO" id="GO:0005829">
    <property type="term" value="C:cytosol"/>
    <property type="evidence" value="ECO:0007669"/>
    <property type="project" value="TreeGrafter"/>
</dbReference>
<protein>
    <recommendedName>
        <fullName evidence="4">lipopolysaccharide heptosyltransferase II</fullName>
        <ecNumber evidence="4">2.4.99.24</ecNumber>
    </recommendedName>
</protein>
<dbReference type="NCBIfam" id="TIGR02195">
    <property type="entry name" value="heptsyl_trn_II"/>
    <property type="match status" value="1"/>
</dbReference>
<reference evidence="6 7" key="1">
    <citation type="submission" date="2016-11" db="EMBL/GenBank/DDBJ databases">
        <authorList>
            <person name="Jaros S."/>
            <person name="Januszkiewicz K."/>
            <person name="Wedrychowicz H."/>
        </authorList>
    </citation>
    <scope>NUCLEOTIDE SEQUENCE [LARGE SCALE GENOMIC DNA]</scope>
    <source>
        <strain evidence="6 7">DSM 5091</strain>
    </source>
</reference>
<evidence type="ECO:0000256" key="5">
    <source>
        <dbReference type="ARBA" id="ARBA00047503"/>
    </source>
</evidence>
<comment type="similarity">
    <text evidence="3">Belongs to the glycosyltransferase 9 family.</text>
</comment>
<dbReference type="InterPro" id="IPR011910">
    <property type="entry name" value="RfaF"/>
</dbReference>
<keyword evidence="7" id="KW-1185">Reference proteome</keyword>
<dbReference type="AlphaFoldDB" id="A0A1M6C7Y8"/>
<dbReference type="PANTHER" id="PTHR30160:SF7">
    <property type="entry name" value="ADP-HEPTOSE--LPS HEPTOSYLTRANSFERASE 2"/>
    <property type="match status" value="1"/>
</dbReference>
<evidence type="ECO:0000256" key="1">
    <source>
        <dbReference type="ARBA" id="ARBA00022676"/>
    </source>
</evidence>
<evidence type="ECO:0000256" key="4">
    <source>
        <dbReference type="ARBA" id="ARBA00044042"/>
    </source>
</evidence>
<proteinExistence type="inferred from homology"/>
<dbReference type="EMBL" id="FQZT01000001">
    <property type="protein sequence ID" value="SHI57145.1"/>
    <property type="molecule type" value="Genomic_DNA"/>
</dbReference>
<dbReference type="STRING" id="1122189.SAMN02745165_00440"/>
<evidence type="ECO:0000256" key="3">
    <source>
        <dbReference type="ARBA" id="ARBA00043995"/>
    </source>
</evidence>
<dbReference type="InterPro" id="IPR051199">
    <property type="entry name" value="LPS_LOS_Heptosyltrfase"/>
</dbReference>
<dbReference type="CDD" id="cd03789">
    <property type="entry name" value="GT9_LPS_heptosyltransferase"/>
    <property type="match status" value="1"/>
</dbReference>
<dbReference type="Proteomes" id="UP000184171">
    <property type="component" value="Unassembled WGS sequence"/>
</dbReference>
<keyword evidence="2 6" id="KW-0808">Transferase</keyword>